<reference evidence="1 2" key="1">
    <citation type="journal article" date="2019" name="Commun. Biol.">
        <title>The bagworm genome reveals a unique fibroin gene that provides high tensile strength.</title>
        <authorList>
            <person name="Kono N."/>
            <person name="Nakamura H."/>
            <person name="Ohtoshi R."/>
            <person name="Tomita M."/>
            <person name="Numata K."/>
            <person name="Arakawa K."/>
        </authorList>
    </citation>
    <scope>NUCLEOTIDE SEQUENCE [LARGE SCALE GENOMIC DNA]</scope>
</reference>
<accession>A0A4C1UG42</accession>
<dbReference type="Proteomes" id="UP000299102">
    <property type="component" value="Unassembled WGS sequence"/>
</dbReference>
<proteinExistence type="predicted"/>
<keyword evidence="2" id="KW-1185">Reference proteome</keyword>
<evidence type="ECO:0000313" key="1">
    <source>
        <dbReference type="EMBL" id="GBP25087.1"/>
    </source>
</evidence>
<gene>
    <name evidence="1" type="ORF">EVAR_19567_1</name>
</gene>
<name>A0A4C1UG42_EUMVA</name>
<evidence type="ECO:0000313" key="2">
    <source>
        <dbReference type="Proteomes" id="UP000299102"/>
    </source>
</evidence>
<organism evidence="1 2">
    <name type="scientific">Eumeta variegata</name>
    <name type="common">Bagworm moth</name>
    <name type="synonym">Eumeta japonica</name>
    <dbReference type="NCBI Taxonomy" id="151549"/>
    <lineage>
        <taxon>Eukaryota</taxon>
        <taxon>Metazoa</taxon>
        <taxon>Ecdysozoa</taxon>
        <taxon>Arthropoda</taxon>
        <taxon>Hexapoda</taxon>
        <taxon>Insecta</taxon>
        <taxon>Pterygota</taxon>
        <taxon>Neoptera</taxon>
        <taxon>Endopterygota</taxon>
        <taxon>Lepidoptera</taxon>
        <taxon>Glossata</taxon>
        <taxon>Ditrysia</taxon>
        <taxon>Tineoidea</taxon>
        <taxon>Psychidae</taxon>
        <taxon>Oiketicinae</taxon>
        <taxon>Eumeta</taxon>
    </lineage>
</organism>
<protein>
    <submittedName>
        <fullName evidence="1">Uncharacterized protein</fullName>
    </submittedName>
</protein>
<sequence>MMIFLASETISEIRNKNEVEWFFKILPENTLVANNTTLDMGCDLEKKPDIGVPQLSDEYNTFNVNVNTTEDLIEIEYGPPHLAHAWVTIPTASVIRQAKVVYRSSTLHDQDLLEHGVNHRLHALNKSVYFDIIAVGSVKAGEDTNLVLAINAYPKNIRNFKIAEASTANIFPKVQSDKIYVSVKGNKVGFVVSTQWRTAFKFESTPLKLQKTIDSMGGAAIVGLLRFLLGDELSAFFCPPVHGVSTWRGGGKFHCGDGASKTSLQLVRGARVSA</sequence>
<dbReference type="AlphaFoldDB" id="A0A4C1UG42"/>
<dbReference type="EMBL" id="BGZK01000169">
    <property type="protein sequence ID" value="GBP25087.1"/>
    <property type="molecule type" value="Genomic_DNA"/>
</dbReference>
<comment type="caution">
    <text evidence="1">The sequence shown here is derived from an EMBL/GenBank/DDBJ whole genome shotgun (WGS) entry which is preliminary data.</text>
</comment>